<feature type="domain" description="HTH marR-type" evidence="4">
    <location>
        <begin position="36"/>
        <end position="174"/>
    </location>
</feature>
<comment type="caution">
    <text evidence="5">The sequence shown here is derived from an EMBL/GenBank/DDBJ whole genome shotgun (WGS) entry which is preliminary data.</text>
</comment>
<gene>
    <name evidence="5" type="ORF">IAA47_07985</name>
</gene>
<dbReference type="GO" id="GO:0003677">
    <property type="term" value="F:DNA binding"/>
    <property type="evidence" value="ECO:0007669"/>
    <property type="project" value="UniProtKB-KW"/>
</dbReference>
<evidence type="ECO:0000256" key="2">
    <source>
        <dbReference type="ARBA" id="ARBA00023125"/>
    </source>
</evidence>
<reference evidence="5" key="2">
    <citation type="submission" date="2021-04" db="EMBL/GenBank/DDBJ databases">
        <authorList>
            <person name="Gilroy R."/>
        </authorList>
    </citation>
    <scope>NUCLEOTIDE SEQUENCE</scope>
    <source>
        <strain evidence="5">A6-441</strain>
    </source>
</reference>
<evidence type="ECO:0000256" key="1">
    <source>
        <dbReference type="ARBA" id="ARBA00023015"/>
    </source>
</evidence>
<evidence type="ECO:0000256" key="3">
    <source>
        <dbReference type="ARBA" id="ARBA00023163"/>
    </source>
</evidence>
<dbReference type="InterPro" id="IPR000835">
    <property type="entry name" value="HTH_MarR-typ"/>
</dbReference>
<proteinExistence type="predicted"/>
<dbReference type="Proteomes" id="UP000724657">
    <property type="component" value="Unassembled WGS sequence"/>
</dbReference>
<organism evidence="5 6">
    <name type="scientific">Candidatus Fusobacterium pullicola</name>
    <dbReference type="NCBI Taxonomy" id="2838601"/>
    <lineage>
        <taxon>Bacteria</taxon>
        <taxon>Fusobacteriati</taxon>
        <taxon>Fusobacteriota</taxon>
        <taxon>Fusobacteriia</taxon>
        <taxon>Fusobacteriales</taxon>
        <taxon>Fusobacteriaceae</taxon>
        <taxon>Fusobacterium</taxon>
    </lineage>
</organism>
<dbReference type="Gene3D" id="1.10.10.10">
    <property type="entry name" value="Winged helix-like DNA-binding domain superfamily/Winged helix DNA-binding domain"/>
    <property type="match status" value="1"/>
</dbReference>
<dbReference type="AlphaFoldDB" id="A0A9E2L0N9"/>
<name>A0A9E2L0N9_9FUSO</name>
<dbReference type="EMBL" id="JAHLFN010000072">
    <property type="protein sequence ID" value="MBU3842900.1"/>
    <property type="molecule type" value="Genomic_DNA"/>
</dbReference>
<protein>
    <submittedName>
        <fullName evidence="5">MarR family transcriptional regulator</fullName>
    </submittedName>
</protein>
<keyword evidence="3" id="KW-0804">Transcription</keyword>
<dbReference type="PANTHER" id="PTHR42756">
    <property type="entry name" value="TRANSCRIPTIONAL REGULATOR, MARR"/>
    <property type="match status" value="1"/>
</dbReference>
<dbReference type="GO" id="GO:0003700">
    <property type="term" value="F:DNA-binding transcription factor activity"/>
    <property type="evidence" value="ECO:0007669"/>
    <property type="project" value="InterPro"/>
</dbReference>
<dbReference type="InterPro" id="IPR036388">
    <property type="entry name" value="WH-like_DNA-bd_sf"/>
</dbReference>
<dbReference type="InterPro" id="IPR036390">
    <property type="entry name" value="WH_DNA-bd_sf"/>
</dbReference>
<dbReference type="Pfam" id="PF01047">
    <property type="entry name" value="MarR"/>
    <property type="match status" value="1"/>
</dbReference>
<dbReference type="SUPFAM" id="SSF46785">
    <property type="entry name" value="Winged helix' DNA-binding domain"/>
    <property type="match status" value="1"/>
</dbReference>
<accession>A0A9E2L0N9</accession>
<dbReference type="SMART" id="SM00347">
    <property type="entry name" value="HTH_MARR"/>
    <property type="match status" value="1"/>
</dbReference>
<dbReference type="PANTHER" id="PTHR42756:SF1">
    <property type="entry name" value="TRANSCRIPTIONAL REPRESSOR OF EMRAB OPERON"/>
    <property type="match status" value="1"/>
</dbReference>
<evidence type="ECO:0000313" key="5">
    <source>
        <dbReference type="EMBL" id="MBU3842900.1"/>
    </source>
</evidence>
<keyword evidence="1" id="KW-0805">Transcription regulation</keyword>
<keyword evidence="2" id="KW-0238">DNA-binding</keyword>
<dbReference type="PROSITE" id="PS50995">
    <property type="entry name" value="HTH_MARR_2"/>
    <property type="match status" value="1"/>
</dbReference>
<sequence>MKKISNKVIKKFFNLIEDSREFYKEFLKSDKGESYIPEIYLEMQEFIYANEKYHNVLKDRLDKNLTFTDYNYLYCIGSNEKINVTQLSKKIKNSKGYTSKVIKKLISLNYIKTYQDEGNKKDIYIELTKSGKEAYKDVCEKVEGIESSFYKFLYENYSESELKFLHNFFIKINKFQNEELAKK</sequence>
<reference evidence="5" key="1">
    <citation type="journal article" date="2021" name="PeerJ">
        <title>Extensive microbial diversity within the chicken gut microbiome revealed by metagenomics and culture.</title>
        <authorList>
            <person name="Gilroy R."/>
            <person name="Ravi A."/>
            <person name="Getino M."/>
            <person name="Pursley I."/>
            <person name="Horton D.L."/>
            <person name="Alikhan N.F."/>
            <person name="Baker D."/>
            <person name="Gharbi K."/>
            <person name="Hall N."/>
            <person name="Watson M."/>
            <person name="Adriaenssens E.M."/>
            <person name="Foster-Nyarko E."/>
            <person name="Jarju S."/>
            <person name="Secka A."/>
            <person name="Antonio M."/>
            <person name="Oren A."/>
            <person name="Chaudhuri R.R."/>
            <person name="La Ragione R."/>
            <person name="Hildebrand F."/>
            <person name="Pallen M.J."/>
        </authorList>
    </citation>
    <scope>NUCLEOTIDE SEQUENCE</scope>
    <source>
        <strain evidence="5">A6-441</strain>
    </source>
</reference>
<evidence type="ECO:0000313" key="6">
    <source>
        <dbReference type="Proteomes" id="UP000724657"/>
    </source>
</evidence>
<evidence type="ECO:0000259" key="4">
    <source>
        <dbReference type="PROSITE" id="PS50995"/>
    </source>
</evidence>